<dbReference type="Pfam" id="PF00311">
    <property type="entry name" value="PEPcase"/>
    <property type="match status" value="1"/>
</dbReference>
<accession>A0A4Z0M2B2</accession>
<dbReference type="HAMAP" id="MF_00595">
    <property type="entry name" value="PEPcase_type1"/>
    <property type="match status" value="1"/>
</dbReference>
<dbReference type="EMBL" id="SRLE01000007">
    <property type="protein sequence ID" value="TGD73435.1"/>
    <property type="molecule type" value="Genomic_DNA"/>
</dbReference>
<evidence type="ECO:0000256" key="4">
    <source>
        <dbReference type="ARBA" id="ARBA00012305"/>
    </source>
</evidence>
<dbReference type="InterPro" id="IPR018129">
    <property type="entry name" value="PEP_COase_Lys_AS"/>
</dbReference>
<dbReference type="GO" id="GO:0015977">
    <property type="term" value="P:carbon fixation"/>
    <property type="evidence" value="ECO:0007669"/>
    <property type="project" value="UniProtKB-UniRule"/>
</dbReference>
<dbReference type="PROSITE" id="PS00393">
    <property type="entry name" value="PEPCASE_2"/>
    <property type="match status" value="1"/>
</dbReference>
<comment type="similarity">
    <text evidence="3 10">Belongs to the PEPCase type 1 family.</text>
</comment>
<gene>
    <name evidence="10" type="primary">ppc</name>
    <name evidence="13" type="ORF">E4634_10395</name>
</gene>
<keyword evidence="13" id="KW-0670">Pyruvate</keyword>
<evidence type="ECO:0000256" key="5">
    <source>
        <dbReference type="ARBA" id="ARBA00022419"/>
    </source>
</evidence>
<dbReference type="InterPro" id="IPR015813">
    <property type="entry name" value="Pyrv/PenolPyrv_kinase-like_dom"/>
</dbReference>
<evidence type="ECO:0000256" key="9">
    <source>
        <dbReference type="ARBA" id="ARBA00048995"/>
    </source>
</evidence>
<dbReference type="Proteomes" id="UP000298050">
    <property type="component" value="Unassembled WGS sequence"/>
</dbReference>
<dbReference type="PRINTS" id="PR00150">
    <property type="entry name" value="PEPCARBXLASE"/>
</dbReference>
<sequence length="882" mass="98256">MNVPQEPDYSSLRKNVSALGRILGDTVAAAEGEDVFALVERIRGLSKGARDGSGDDREQLLAQLRSLETGQLVPVARAFAQFLNLANIADQRHMVSREMDELLSASLNLDNCLRELREEGFSSEAIAATVGDLRIELVLTAHPTEITRRTLIHKHSEIGRCLGQLELSGLTPREEEHLHERLCELVAQIWYGDDFRRERPTPVDEAKWGFAVVEESLWRAVPEFMRRLDGALREYCGERLPLDAAPVSFASWMGGDRDGNPNVTAKVTREVLLLSRWQAADLYLADVTQLLEELSVTRASPALRALADGAHEPYRDILRGLRDMLRRTLLTLEARLDGEPPPEGEILEDSAQLWDPLYACYQSLIDCGMQIIAEGTLLDVLRRVRCFGVHLVRHDIRQDSARHTEAIAEITRYLGLGDYAGWDEDTRRAFLLQELSSRRPLLPRQWQPSADVQEVLDTCAVIAEQPRQALSAYVISMAQQASDVLAVYLLMKEAGVPYHLPVSPLFETLDDLSRARAVISDLLHSHWFRGQIGGELMVMIGYSDSAKDAGVLAASWAQYRAQEELLELCAQHQVELTLFHGRGGTIGRGGAPAREALLSQPPGSLKTGLRVTEQGEMIRTKLGWTSLAVKTLALYTVAICRANLATPPAPREDWRAVMDELSEVSCAAYRKVVREDPDFVPYFRDTTPEQELAKLPLGSRPARRKKGGGIESLRAIPWIFAWSQNRLMLPAWLGAGEALAAVVADGRAELLREMAAQWPFFEVRLSMLEMVFAKTDTGLSTYYDDLLVPADTRRIGDELRAQLARDIDTVLGIHGSESLLQDQPWTAESIHLRNIYTDPLNYLQAELLKRHRAAGDDAVEPEVERAIMVTIAGIAAGMRNTG</sequence>
<evidence type="ECO:0000256" key="2">
    <source>
        <dbReference type="ARBA" id="ARBA00003670"/>
    </source>
</evidence>
<evidence type="ECO:0000256" key="10">
    <source>
        <dbReference type="HAMAP-Rule" id="MF_00595"/>
    </source>
</evidence>
<evidence type="ECO:0000256" key="6">
    <source>
        <dbReference type="ARBA" id="ARBA00022842"/>
    </source>
</evidence>
<keyword evidence="14" id="KW-1185">Reference proteome</keyword>
<dbReference type="OrthoDB" id="9768133at2"/>
<dbReference type="GO" id="GO:0008964">
    <property type="term" value="F:phosphoenolpyruvate carboxylase activity"/>
    <property type="evidence" value="ECO:0007669"/>
    <property type="project" value="UniProtKB-UniRule"/>
</dbReference>
<dbReference type="GO" id="GO:0000287">
    <property type="term" value="F:magnesium ion binding"/>
    <property type="evidence" value="ECO:0007669"/>
    <property type="project" value="UniProtKB-UniRule"/>
</dbReference>
<dbReference type="EC" id="4.1.1.31" evidence="4 10"/>
<evidence type="ECO:0000313" key="14">
    <source>
        <dbReference type="Proteomes" id="UP000298050"/>
    </source>
</evidence>
<keyword evidence="6 10" id="KW-0460">Magnesium</keyword>
<dbReference type="InterPro" id="IPR022805">
    <property type="entry name" value="PEP_COase_bac/pln-type"/>
</dbReference>
<dbReference type="Gene3D" id="1.20.1440.90">
    <property type="entry name" value="Phosphoenolpyruvate/pyruvate domain"/>
    <property type="match status" value="1"/>
</dbReference>
<feature type="active site" evidence="10 12">
    <location>
        <position position="547"/>
    </location>
</feature>
<name>A0A4Z0M2B2_9GAMM</name>
<proteinExistence type="inferred from homology"/>
<comment type="subunit">
    <text evidence="10">Homotetramer.</text>
</comment>
<evidence type="ECO:0000313" key="13">
    <source>
        <dbReference type="EMBL" id="TGD73435.1"/>
    </source>
</evidence>
<evidence type="ECO:0000256" key="8">
    <source>
        <dbReference type="ARBA" id="ARBA00023300"/>
    </source>
</evidence>
<comment type="function">
    <text evidence="2 10">Forms oxaloacetate, a four-carbon dicarboxylic acid source for the tricarboxylic acid cycle.</text>
</comment>
<protein>
    <recommendedName>
        <fullName evidence="5 10">Phosphoenolpyruvate carboxylase</fullName>
        <shortName evidence="10">PEPC</shortName>
        <shortName evidence="10">PEPCase</shortName>
        <ecNumber evidence="4 10">4.1.1.31</ecNumber>
    </recommendedName>
</protein>
<comment type="catalytic activity">
    <reaction evidence="9 10">
        <text>oxaloacetate + phosphate = phosphoenolpyruvate + hydrogencarbonate</text>
        <dbReference type="Rhea" id="RHEA:28370"/>
        <dbReference type="ChEBI" id="CHEBI:16452"/>
        <dbReference type="ChEBI" id="CHEBI:17544"/>
        <dbReference type="ChEBI" id="CHEBI:43474"/>
        <dbReference type="ChEBI" id="CHEBI:58702"/>
        <dbReference type="EC" id="4.1.1.31"/>
    </reaction>
</comment>
<feature type="active site" evidence="10 11">
    <location>
        <position position="142"/>
    </location>
</feature>
<evidence type="ECO:0000256" key="3">
    <source>
        <dbReference type="ARBA" id="ARBA00008346"/>
    </source>
</evidence>
<dbReference type="InterPro" id="IPR021135">
    <property type="entry name" value="PEP_COase"/>
</dbReference>
<dbReference type="GO" id="GO:0005829">
    <property type="term" value="C:cytosol"/>
    <property type="evidence" value="ECO:0007669"/>
    <property type="project" value="TreeGrafter"/>
</dbReference>
<evidence type="ECO:0000256" key="7">
    <source>
        <dbReference type="ARBA" id="ARBA00023239"/>
    </source>
</evidence>
<keyword evidence="7 10" id="KW-0456">Lyase</keyword>
<dbReference type="AlphaFoldDB" id="A0A4Z0M2B2"/>
<dbReference type="GO" id="GO:0006099">
    <property type="term" value="P:tricarboxylic acid cycle"/>
    <property type="evidence" value="ECO:0007669"/>
    <property type="project" value="InterPro"/>
</dbReference>
<dbReference type="PANTHER" id="PTHR30523">
    <property type="entry name" value="PHOSPHOENOLPYRUVATE CARBOXYLASE"/>
    <property type="match status" value="1"/>
</dbReference>
<dbReference type="PANTHER" id="PTHR30523:SF6">
    <property type="entry name" value="PHOSPHOENOLPYRUVATE CARBOXYLASE"/>
    <property type="match status" value="1"/>
</dbReference>
<evidence type="ECO:0000256" key="11">
    <source>
        <dbReference type="PROSITE-ProRule" id="PRU10111"/>
    </source>
</evidence>
<dbReference type="RefSeq" id="WP_135443593.1">
    <property type="nucleotide sequence ID" value="NZ_SRLE01000007.1"/>
</dbReference>
<comment type="cofactor">
    <cofactor evidence="1 10">
        <name>Mg(2+)</name>
        <dbReference type="ChEBI" id="CHEBI:18420"/>
    </cofactor>
</comment>
<dbReference type="PROSITE" id="PS00781">
    <property type="entry name" value="PEPCASE_1"/>
    <property type="match status" value="1"/>
</dbReference>
<dbReference type="NCBIfam" id="NF000584">
    <property type="entry name" value="PRK00009.1"/>
    <property type="match status" value="1"/>
</dbReference>
<dbReference type="GO" id="GO:0006107">
    <property type="term" value="P:oxaloacetate metabolic process"/>
    <property type="evidence" value="ECO:0007669"/>
    <property type="project" value="UniProtKB-UniRule"/>
</dbReference>
<organism evidence="13 14">
    <name type="scientific">Mangrovimicrobium sediminis</name>
    <dbReference type="NCBI Taxonomy" id="2562682"/>
    <lineage>
        <taxon>Bacteria</taxon>
        <taxon>Pseudomonadati</taxon>
        <taxon>Pseudomonadota</taxon>
        <taxon>Gammaproteobacteria</taxon>
        <taxon>Cellvibrionales</taxon>
        <taxon>Halieaceae</taxon>
        <taxon>Mangrovimicrobium</taxon>
    </lineage>
</organism>
<keyword evidence="8 10" id="KW-0120">Carbon dioxide fixation</keyword>
<comment type="caution">
    <text evidence="13">The sequence shown here is derived from an EMBL/GenBank/DDBJ whole genome shotgun (WGS) entry which is preliminary data.</text>
</comment>
<dbReference type="SUPFAM" id="SSF51621">
    <property type="entry name" value="Phosphoenolpyruvate/pyruvate domain"/>
    <property type="match status" value="1"/>
</dbReference>
<evidence type="ECO:0000256" key="12">
    <source>
        <dbReference type="PROSITE-ProRule" id="PRU10112"/>
    </source>
</evidence>
<evidence type="ECO:0000256" key="1">
    <source>
        <dbReference type="ARBA" id="ARBA00001946"/>
    </source>
</evidence>
<reference evidence="13 14" key="1">
    <citation type="submission" date="2019-04" db="EMBL/GenBank/DDBJ databases">
        <title>Taxonomy of novel Haliea sp. from mangrove soil of West Coast of India.</title>
        <authorList>
            <person name="Verma A."/>
            <person name="Kumar P."/>
            <person name="Krishnamurthi S."/>
        </authorList>
    </citation>
    <scope>NUCLEOTIDE SEQUENCE [LARGE SCALE GENOMIC DNA]</scope>
    <source>
        <strain evidence="13 14">SAOS-164</strain>
    </source>
</reference>
<dbReference type="InterPro" id="IPR033129">
    <property type="entry name" value="PEPCASE_His_AS"/>
</dbReference>